<proteinExistence type="predicted"/>
<evidence type="ECO:0000256" key="1">
    <source>
        <dbReference type="SAM" id="MobiDB-lite"/>
    </source>
</evidence>
<evidence type="ECO:0000313" key="3">
    <source>
        <dbReference type="Proteomes" id="UP000232323"/>
    </source>
</evidence>
<evidence type="ECO:0008006" key="4">
    <source>
        <dbReference type="Google" id="ProtNLM"/>
    </source>
</evidence>
<feature type="compositionally biased region" description="Low complexity" evidence="1">
    <location>
        <begin position="370"/>
        <end position="383"/>
    </location>
</feature>
<dbReference type="OrthoDB" id="529017at2759"/>
<dbReference type="AlphaFoldDB" id="A0A250WRJ0"/>
<name>A0A250WRJ0_9CHLO</name>
<sequence length="438" mass="47412">MGSKALREELEKLDLDAELLDDFDEDPEHSAQAQKVVAKHVTALAYVNNTPLCRQALHLVKALLNGRCSQITIAHCAVNQYAHEGMIGVLETMVDPLAGLNVKTELFTKGEDQTLLEAMKQYVELTKPDLVIIASKGLCNDEPVVVTPGRPKVKDTKQGLKPARSAFGLKICQTLRTVPLLVYKANTRGAFFTMADPAVSPMRCVVDLQPTSRHMLVWIMNLLHSEKDQMSLSVCKAYEGGGAVIKQTASRMMTAFAVQTSVNKFKTQRRFFKEAPEKALPQYVFDEQIDVLMIQGPRTKDLSPLVVDLLVNTPTSILIWPPDAEDTALGQAPKPKAEDTDASHALAQSRSISLDGGPVSSKSQAGGAISMSTNVSRRTSNSSGTGYRYGYGPTDAQVDPVTQAALEAAAARMAKRKEENTKATAGSAGLPPRRPGAL</sequence>
<keyword evidence="3" id="KW-1185">Reference proteome</keyword>
<accession>A0A250WRJ0</accession>
<organism evidence="2 3">
    <name type="scientific">Chlamydomonas eustigma</name>
    <dbReference type="NCBI Taxonomy" id="1157962"/>
    <lineage>
        <taxon>Eukaryota</taxon>
        <taxon>Viridiplantae</taxon>
        <taxon>Chlorophyta</taxon>
        <taxon>core chlorophytes</taxon>
        <taxon>Chlorophyceae</taxon>
        <taxon>CS clade</taxon>
        <taxon>Chlamydomonadales</taxon>
        <taxon>Chlamydomonadaceae</taxon>
        <taxon>Chlamydomonas</taxon>
    </lineage>
</organism>
<dbReference type="Proteomes" id="UP000232323">
    <property type="component" value="Unassembled WGS sequence"/>
</dbReference>
<gene>
    <name evidence="2" type="ORF">CEUSTIGMA_g916.t1</name>
</gene>
<protein>
    <recommendedName>
        <fullName evidence="4">UspA domain-containing protein</fullName>
    </recommendedName>
</protein>
<reference evidence="2 3" key="1">
    <citation type="submission" date="2017-08" db="EMBL/GenBank/DDBJ databases">
        <title>Acidophilic green algal genome provides insights into adaptation to an acidic environment.</title>
        <authorList>
            <person name="Hirooka S."/>
            <person name="Hirose Y."/>
            <person name="Kanesaki Y."/>
            <person name="Higuchi S."/>
            <person name="Fujiwara T."/>
            <person name="Onuma R."/>
            <person name="Era A."/>
            <person name="Ohbayashi R."/>
            <person name="Uzuka A."/>
            <person name="Nozaki H."/>
            <person name="Yoshikawa H."/>
            <person name="Miyagishima S.Y."/>
        </authorList>
    </citation>
    <scope>NUCLEOTIDE SEQUENCE [LARGE SCALE GENOMIC DNA]</scope>
    <source>
        <strain evidence="2 3">NIES-2499</strain>
    </source>
</reference>
<feature type="region of interest" description="Disordered" evidence="1">
    <location>
        <begin position="410"/>
        <end position="438"/>
    </location>
</feature>
<comment type="caution">
    <text evidence="2">The sequence shown here is derived from an EMBL/GenBank/DDBJ whole genome shotgun (WGS) entry which is preliminary data.</text>
</comment>
<feature type="region of interest" description="Disordered" evidence="1">
    <location>
        <begin position="326"/>
        <end position="396"/>
    </location>
</feature>
<dbReference type="EMBL" id="BEGY01000003">
    <property type="protein sequence ID" value="GAX73464.1"/>
    <property type="molecule type" value="Genomic_DNA"/>
</dbReference>
<evidence type="ECO:0000313" key="2">
    <source>
        <dbReference type="EMBL" id="GAX73464.1"/>
    </source>
</evidence>